<evidence type="ECO:0000256" key="8">
    <source>
        <dbReference type="SAM" id="Phobius"/>
    </source>
</evidence>
<dbReference type="Proteomes" id="UP000334990">
    <property type="component" value="Unassembled WGS sequence"/>
</dbReference>
<dbReference type="OrthoDB" id="3212150at2"/>
<evidence type="ECO:0000313" key="9">
    <source>
        <dbReference type="EMBL" id="GER98622.1"/>
    </source>
</evidence>
<evidence type="ECO:0000256" key="1">
    <source>
        <dbReference type="ARBA" id="ARBA00004651"/>
    </source>
</evidence>
<feature type="transmembrane region" description="Helical" evidence="8">
    <location>
        <begin position="135"/>
        <end position="152"/>
    </location>
</feature>
<accession>A0A5M3VU69</accession>
<evidence type="ECO:0000256" key="6">
    <source>
        <dbReference type="ARBA" id="ARBA00022989"/>
    </source>
</evidence>
<evidence type="ECO:0000256" key="2">
    <source>
        <dbReference type="ARBA" id="ARBA00022475"/>
    </source>
</evidence>
<keyword evidence="3" id="KW-0328">Glycosyltransferase</keyword>
<feature type="transmembrane region" description="Helical" evidence="8">
    <location>
        <begin position="76"/>
        <end position="103"/>
    </location>
</feature>
<feature type="transmembrane region" description="Helical" evidence="8">
    <location>
        <begin position="159"/>
        <end position="186"/>
    </location>
</feature>
<keyword evidence="2" id="KW-1003">Cell membrane</keyword>
<dbReference type="InterPro" id="IPR050297">
    <property type="entry name" value="LipidA_mod_glycosyltrf_83"/>
</dbReference>
<dbReference type="AlphaFoldDB" id="A0A5M3VU69"/>
<evidence type="ECO:0000256" key="3">
    <source>
        <dbReference type="ARBA" id="ARBA00022676"/>
    </source>
</evidence>
<comment type="caution">
    <text evidence="9">The sequence shown here is derived from an EMBL/GenBank/DDBJ whole genome shotgun (WGS) entry which is preliminary data.</text>
</comment>
<dbReference type="EMBL" id="BLAD01000037">
    <property type="protein sequence ID" value="GER98622.1"/>
    <property type="molecule type" value="Genomic_DNA"/>
</dbReference>
<evidence type="ECO:0000256" key="4">
    <source>
        <dbReference type="ARBA" id="ARBA00022679"/>
    </source>
</evidence>
<evidence type="ECO:0000256" key="7">
    <source>
        <dbReference type="ARBA" id="ARBA00023136"/>
    </source>
</evidence>
<feature type="transmembrane region" description="Helical" evidence="8">
    <location>
        <begin position="372"/>
        <end position="391"/>
    </location>
</feature>
<feature type="transmembrane region" description="Helical" evidence="8">
    <location>
        <begin position="20"/>
        <end position="39"/>
    </location>
</feature>
<evidence type="ECO:0008006" key="11">
    <source>
        <dbReference type="Google" id="ProtNLM"/>
    </source>
</evidence>
<evidence type="ECO:0000313" key="10">
    <source>
        <dbReference type="Proteomes" id="UP000334990"/>
    </source>
</evidence>
<feature type="transmembrane region" description="Helical" evidence="8">
    <location>
        <begin position="192"/>
        <end position="211"/>
    </location>
</feature>
<sequence length="451" mass="49359">MLTEVRSALPENIRSSHHRLFIAVLLAAAVLRVITMLGYPPAQLYWYDSFTYLDTARHLRPSATFHPVGYPLFLRLLAPFASVTVVAAVQHALGLATGLIIYASLRRHRLPAWGATLAAVPLLFDASFLRLEHAVLSDTLFIFLIVAALAIADRSPLAAGLLLALAGLTRTVAVPLILLVLVFLLVRRHWRAALTFTLAGTIPLLLYATWYQAHHGRFALSGADGVALWARTMTFADCRVIDPPPEEARLCPTEAVQDAASEYVWDPDAAINRLPGGRFAHNALARSFAIRAITAQPFDYLSEVLRDTAITFAWTPVPHPARVTPAFGFAHGAQTLPPQPLVYQARQNYSDIRGIQSVDPYASFLIAYQYPAYLRGPMIAAILLIGAYAAIRRPRTAALPFTTAMFLLMAPVAVLDFDHRYVLPMIPVACWAAALAFTAKDDPPESPGARA</sequence>
<keyword evidence="4" id="KW-0808">Transferase</keyword>
<evidence type="ECO:0000256" key="5">
    <source>
        <dbReference type="ARBA" id="ARBA00022692"/>
    </source>
</evidence>
<feature type="transmembrane region" description="Helical" evidence="8">
    <location>
        <begin position="397"/>
        <end position="414"/>
    </location>
</feature>
<dbReference type="PANTHER" id="PTHR33908">
    <property type="entry name" value="MANNOSYLTRANSFERASE YKCB-RELATED"/>
    <property type="match status" value="1"/>
</dbReference>
<dbReference type="GO" id="GO:0005886">
    <property type="term" value="C:plasma membrane"/>
    <property type="evidence" value="ECO:0007669"/>
    <property type="project" value="UniProtKB-SubCell"/>
</dbReference>
<comment type="subcellular location">
    <subcellularLocation>
        <location evidence="1">Cell membrane</location>
        <topology evidence="1">Multi-pass membrane protein</topology>
    </subcellularLocation>
</comment>
<protein>
    <recommendedName>
        <fullName evidence="11">Glycosyltransferase RgtA/B/C/D-like domain-containing protein</fullName>
    </recommendedName>
</protein>
<reference evidence="9 10" key="1">
    <citation type="submission" date="2019-10" db="EMBL/GenBank/DDBJ databases">
        <title>Whole genome shotgun sequence of Acrocarpospora corrugata NBRC 13972.</title>
        <authorList>
            <person name="Ichikawa N."/>
            <person name="Kimura A."/>
            <person name="Kitahashi Y."/>
            <person name="Komaki H."/>
            <person name="Oguchi A."/>
        </authorList>
    </citation>
    <scope>NUCLEOTIDE SEQUENCE [LARGE SCALE GENOMIC DNA]</scope>
    <source>
        <strain evidence="9 10">NBRC 13972</strain>
    </source>
</reference>
<dbReference type="PANTHER" id="PTHR33908:SF11">
    <property type="entry name" value="MEMBRANE PROTEIN"/>
    <property type="match status" value="1"/>
</dbReference>
<keyword evidence="7 8" id="KW-0472">Membrane</keyword>
<keyword evidence="10" id="KW-1185">Reference proteome</keyword>
<organism evidence="9 10">
    <name type="scientific">Acrocarpospora corrugata</name>
    <dbReference type="NCBI Taxonomy" id="35763"/>
    <lineage>
        <taxon>Bacteria</taxon>
        <taxon>Bacillati</taxon>
        <taxon>Actinomycetota</taxon>
        <taxon>Actinomycetes</taxon>
        <taxon>Streptosporangiales</taxon>
        <taxon>Streptosporangiaceae</taxon>
        <taxon>Acrocarpospora</taxon>
    </lineage>
</organism>
<name>A0A5M3VU69_9ACTN</name>
<proteinExistence type="predicted"/>
<dbReference type="GO" id="GO:0016763">
    <property type="term" value="F:pentosyltransferase activity"/>
    <property type="evidence" value="ECO:0007669"/>
    <property type="project" value="TreeGrafter"/>
</dbReference>
<dbReference type="GO" id="GO:0009103">
    <property type="term" value="P:lipopolysaccharide biosynthetic process"/>
    <property type="evidence" value="ECO:0007669"/>
    <property type="project" value="UniProtKB-ARBA"/>
</dbReference>
<keyword evidence="5 8" id="KW-0812">Transmembrane</keyword>
<keyword evidence="6 8" id="KW-1133">Transmembrane helix</keyword>
<dbReference type="RefSeq" id="WP_155335060.1">
    <property type="nucleotide sequence ID" value="NZ_BAAABN010000078.1"/>
</dbReference>
<gene>
    <name evidence="9" type="ORF">Acor_06840</name>
</gene>